<dbReference type="PATRIC" id="fig|911238.3.peg.1043"/>
<evidence type="ECO:0000313" key="5">
    <source>
        <dbReference type="Proteomes" id="UP000005413"/>
    </source>
</evidence>
<dbReference type="PANTHER" id="PTHR34385">
    <property type="entry name" value="D-ALANYL-D-ALANINE CARBOXYPEPTIDASE"/>
    <property type="match status" value="1"/>
</dbReference>
<dbReference type="InterPro" id="IPR003709">
    <property type="entry name" value="VanY-like_core_dom"/>
</dbReference>
<dbReference type="Gene3D" id="3.30.1380.10">
    <property type="match status" value="1"/>
</dbReference>
<feature type="signal peptide" evidence="2">
    <location>
        <begin position="1"/>
        <end position="25"/>
    </location>
</feature>
<dbReference type="PANTHER" id="PTHR34385:SF1">
    <property type="entry name" value="PEPTIDOGLYCAN L-ALANYL-D-GLUTAMATE ENDOPEPTIDASE CWLK"/>
    <property type="match status" value="1"/>
</dbReference>
<organism evidence="4 5">
    <name type="scientific">Staphylococcus simiae CCM 7213 = CCUG 51256</name>
    <dbReference type="NCBI Taxonomy" id="911238"/>
    <lineage>
        <taxon>Bacteria</taxon>
        <taxon>Bacillati</taxon>
        <taxon>Bacillota</taxon>
        <taxon>Bacilli</taxon>
        <taxon>Bacillales</taxon>
        <taxon>Staphylococcaceae</taxon>
        <taxon>Staphylococcus</taxon>
    </lineage>
</organism>
<dbReference type="MEROPS" id="M15.024"/>
<dbReference type="InterPro" id="IPR058193">
    <property type="entry name" value="VanY/YodJ_core_dom"/>
</dbReference>
<feature type="region of interest" description="Disordered" evidence="1">
    <location>
        <begin position="22"/>
        <end position="44"/>
    </location>
</feature>
<dbReference type="InterPro" id="IPR052179">
    <property type="entry name" value="DD-CPase-like"/>
</dbReference>
<dbReference type="GO" id="GO:0006508">
    <property type="term" value="P:proteolysis"/>
    <property type="evidence" value="ECO:0007669"/>
    <property type="project" value="InterPro"/>
</dbReference>
<keyword evidence="2" id="KW-0732">Signal</keyword>
<sequence>MKKVIGLVLTSCLLFAACSTSNSDANDKNKDQSNQSEHKKHHKVVKDGRTYVDGILIVNKKISLPKDYNPGVDPKAQQALNRMIADASKEGLHITNISNFRSYQTQVSLYNNYVARDGKEAADKYSARPGYSEHQTGLTFDVGAANSPENLKTTFGNTKEGKWIKKNAHKYGFIVRYPKDGTHITGYQYEPWHLRYLGKKTATKVYDSGKTLEEYLGLYPEK</sequence>
<dbReference type="AlphaFoldDB" id="G5JIF0"/>
<keyword evidence="5" id="KW-1185">Reference proteome</keyword>
<dbReference type="CDD" id="cd14852">
    <property type="entry name" value="LD-carboxypeptidase"/>
    <property type="match status" value="1"/>
</dbReference>
<proteinExistence type="predicted"/>
<evidence type="ECO:0000259" key="3">
    <source>
        <dbReference type="Pfam" id="PF02557"/>
    </source>
</evidence>
<dbReference type="Proteomes" id="UP000005413">
    <property type="component" value="Unassembled WGS sequence"/>
</dbReference>
<evidence type="ECO:0000256" key="2">
    <source>
        <dbReference type="SAM" id="SignalP"/>
    </source>
</evidence>
<dbReference type="RefSeq" id="WP_002463807.1">
    <property type="nucleotide sequence ID" value="NZ_AEUN01000401.1"/>
</dbReference>
<dbReference type="Pfam" id="PF02557">
    <property type="entry name" value="VanY"/>
    <property type="match status" value="1"/>
</dbReference>
<name>G5JIF0_9STAP</name>
<dbReference type="SUPFAM" id="SSF55166">
    <property type="entry name" value="Hedgehog/DD-peptidase"/>
    <property type="match status" value="1"/>
</dbReference>
<feature type="chain" id="PRO_5003479319" description="D-alanyl-D-alanine carboxypeptidase-like core domain-containing protein" evidence="2">
    <location>
        <begin position="26"/>
        <end position="222"/>
    </location>
</feature>
<dbReference type="InterPro" id="IPR009045">
    <property type="entry name" value="Zn_M74/Hedgehog-like"/>
</dbReference>
<protein>
    <recommendedName>
        <fullName evidence="3">D-alanyl-D-alanine carboxypeptidase-like core domain-containing protein</fullName>
    </recommendedName>
</protein>
<reference evidence="4 5" key="1">
    <citation type="journal article" date="2012" name="BMC Genomics">
        <title>Comparative genomic analysis of the genus Staphylococcus including Staphylococcus aureus and its newly described sister species Staphylococcus simiae.</title>
        <authorList>
            <person name="Suzuki H."/>
            <person name="Lefebure T."/>
            <person name="Pavinski Bitar P."/>
            <person name="Stanhope M.J."/>
        </authorList>
    </citation>
    <scope>NUCLEOTIDE SEQUENCE [LARGE SCALE GENOMIC DNA]</scope>
    <source>
        <strain evidence="4 5">CCM 7213</strain>
    </source>
</reference>
<comment type="caution">
    <text evidence="4">The sequence shown here is derived from an EMBL/GenBank/DDBJ whole genome shotgun (WGS) entry which is preliminary data.</text>
</comment>
<dbReference type="PROSITE" id="PS51257">
    <property type="entry name" value="PROKAR_LIPOPROTEIN"/>
    <property type="match status" value="1"/>
</dbReference>
<evidence type="ECO:0000313" key="4">
    <source>
        <dbReference type="EMBL" id="EHJ08041.1"/>
    </source>
</evidence>
<gene>
    <name evidence="4" type="ORF">SS7213T_06181</name>
</gene>
<accession>G5JIF0</accession>
<dbReference type="GO" id="GO:0008233">
    <property type="term" value="F:peptidase activity"/>
    <property type="evidence" value="ECO:0007669"/>
    <property type="project" value="InterPro"/>
</dbReference>
<evidence type="ECO:0000256" key="1">
    <source>
        <dbReference type="SAM" id="MobiDB-lite"/>
    </source>
</evidence>
<feature type="domain" description="D-alanyl-D-alanine carboxypeptidase-like core" evidence="3">
    <location>
        <begin position="72"/>
        <end position="199"/>
    </location>
</feature>
<dbReference type="EMBL" id="AEUN01000401">
    <property type="protein sequence ID" value="EHJ08041.1"/>
    <property type="molecule type" value="Genomic_DNA"/>
</dbReference>
<dbReference type="OrthoDB" id="9792074at2"/>